<dbReference type="PANTHER" id="PTHR24321">
    <property type="entry name" value="DEHYDROGENASES, SHORT CHAIN"/>
    <property type="match status" value="1"/>
</dbReference>
<dbReference type="FunFam" id="3.40.50.720:FF:000084">
    <property type="entry name" value="Short-chain dehydrogenase reductase"/>
    <property type="match status" value="1"/>
</dbReference>
<dbReference type="InterPro" id="IPR036291">
    <property type="entry name" value="NAD(P)-bd_dom_sf"/>
</dbReference>
<reference evidence="4" key="1">
    <citation type="submission" date="2016-10" db="EMBL/GenBank/DDBJ databases">
        <authorList>
            <person name="Varghese N."/>
            <person name="Submissions S."/>
        </authorList>
    </citation>
    <scope>NUCLEOTIDE SEQUENCE [LARGE SCALE GENOMIC DNA]</scope>
    <source>
        <strain evidence="4">DSM 24499</strain>
    </source>
</reference>
<dbReference type="PRINTS" id="PR00080">
    <property type="entry name" value="SDRFAMILY"/>
</dbReference>
<organism evidence="3 4">
    <name type="scientific">Zunongwangia mangrovi</name>
    <dbReference type="NCBI Taxonomy" id="1334022"/>
    <lineage>
        <taxon>Bacteria</taxon>
        <taxon>Pseudomonadati</taxon>
        <taxon>Bacteroidota</taxon>
        <taxon>Flavobacteriia</taxon>
        <taxon>Flavobacteriales</taxon>
        <taxon>Flavobacteriaceae</taxon>
        <taxon>Zunongwangia</taxon>
    </lineage>
</organism>
<dbReference type="AlphaFoldDB" id="A0A1I1J5L1"/>
<dbReference type="EMBL" id="FOKV01000004">
    <property type="protein sequence ID" value="SFC43804.1"/>
    <property type="molecule type" value="Genomic_DNA"/>
</dbReference>
<keyword evidence="2" id="KW-0560">Oxidoreductase</keyword>
<dbReference type="Gene3D" id="3.40.50.720">
    <property type="entry name" value="NAD(P)-binding Rossmann-like Domain"/>
    <property type="match status" value="1"/>
</dbReference>
<gene>
    <name evidence="3" type="ORF">SAMN04487907_104183</name>
</gene>
<protein>
    <submittedName>
        <fullName evidence="3">NAD(P)-dependent dehydrogenase, short-chain alcohol dehydrogenase family</fullName>
    </submittedName>
</protein>
<evidence type="ECO:0000313" key="4">
    <source>
        <dbReference type="Proteomes" id="UP000199438"/>
    </source>
</evidence>
<sequence>MFNFKDKVAIVTGAGSGMGLAAAKAYAKAGAAVGLVDINDTTKIAEEIEADGGKVIAIKCDVSDEQSAKEAVKQVVDKFGRLDFAFNNAGIQNDAKDIVEVSGEEYDRTLNINLKGVWNFMKYELEQMGKQESGSVVNNSSLGGLVGVAGRGAYHAAKHGILGLTKSTALEYADKGIRINSICPGIIETPMVTEMLDREPDAMDYLIEAVPAKRLGKAEEIADVAMWLSSDYSSYVTGQAIPVDGGYTSK</sequence>
<dbReference type="RefSeq" id="WP_092542685.1">
    <property type="nucleotide sequence ID" value="NZ_FOKV01000004.1"/>
</dbReference>
<dbReference type="NCBIfam" id="NF005559">
    <property type="entry name" value="PRK07231.1"/>
    <property type="match status" value="1"/>
</dbReference>
<dbReference type="CDD" id="cd05233">
    <property type="entry name" value="SDR_c"/>
    <property type="match status" value="1"/>
</dbReference>
<dbReference type="InterPro" id="IPR002347">
    <property type="entry name" value="SDR_fam"/>
</dbReference>
<evidence type="ECO:0000256" key="1">
    <source>
        <dbReference type="ARBA" id="ARBA00006484"/>
    </source>
</evidence>
<dbReference type="GO" id="GO:0016491">
    <property type="term" value="F:oxidoreductase activity"/>
    <property type="evidence" value="ECO:0007669"/>
    <property type="project" value="UniProtKB-KW"/>
</dbReference>
<dbReference type="PANTHER" id="PTHR24321:SF8">
    <property type="entry name" value="ESTRADIOL 17-BETA-DEHYDROGENASE 8-RELATED"/>
    <property type="match status" value="1"/>
</dbReference>
<dbReference type="Pfam" id="PF13561">
    <property type="entry name" value="adh_short_C2"/>
    <property type="match status" value="1"/>
</dbReference>
<dbReference type="Proteomes" id="UP000199438">
    <property type="component" value="Unassembled WGS sequence"/>
</dbReference>
<dbReference type="STRING" id="1334022.SAMN04487907_104183"/>
<evidence type="ECO:0000256" key="2">
    <source>
        <dbReference type="ARBA" id="ARBA00023002"/>
    </source>
</evidence>
<dbReference type="OrthoDB" id="597477at2"/>
<accession>A0A1I1J5L1</accession>
<dbReference type="PRINTS" id="PR00081">
    <property type="entry name" value="GDHRDH"/>
</dbReference>
<evidence type="ECO:0000313" key="3">
    <source>
        <dbReference type="EMBL" id="SFC43804.1"/>
    </source>
</evidence>
<proteinExistence type="inferred from homology"/>
<name>A0A1I1J5L1_9FLAO</name>
<dbReference type="SUPFAM" id="SSF51735">
    <property type="entry name" value="NAD(P)-binding Rossmann-fold domains"/>
    <property type="match status" value="1"/>
</dbReference>
<comment type="similarity">
    <text evidence="1">Belongs to the short-chain dehydrogenases/reductases (SDR) family.</text>
</comment>
<keyword evidence="4" id="KW-1185">Reference proteome</keyword>